<dbReference type="SUPFAM" id="SSF52047">
    <property type="entry name" value="RNI-like"/>
    <property type="match status" value="1"/>
</dbReference>
<gene>
    <name evidence="1" type="ORF">HPB52_019406</name>
</gene>
<proteinExistence type="predicted"/>
<evidence type="ECO:0000313" key="2">
    <source>
        <dbReference type="Proteomes" id="UP000821837"/>
    </source>
</evidence>
<sequence length="97" mass="10741">MERLCLTCFSLEDGANNAAAFWSDFIESLAANTSLTTLAMKPRYITERAIQSLADVLKSSVNIHTVHIDFEESPDRNIFVRALSAGLEETYVLMGPT</sequence>
<dbReference type="InterPro" id="IPR032675">
    <property type="entry name" value="LRR_dom_sf"/>
</dbReference>
<comment type="caution">
    <text evidence="1">The sequence shown here is derived from an EMBL/GenBank/DDBJ whole genome shotgun (WGS) entry which is preliminary data.</text>
</comment>
<dbReference type="AlphaFoldDB" id="A0A9D4PMN8"/>
<protein>
    <submittedName>
        <fullName evidence="1">Uncharacterized protein</fullName>
    </submittedName>
</protein>
<keyword evidence="2" id="KW-1185">Reference proteome</keyword>
<dbReference type="Proteomes" id="UP000821837">
    <property type="component" value="Unassembled WGS sequence"/>
</dbReference>
<organism evidence="1 2">
    <name type="scientific">Rhipicephalus sanguineus</name>
    <name type="common">Brown dog tick</name>
    <name type="synonym">Ixodes sanguineus</name>
    <dbReference type="NCBI Taxonomy" id="34632"/>
    <lineage>
        <taxon>Eukaryota</taxon>
        <taxon>Metazoa</taxon>
        <taxon>Ecdysozoa</taxon>
        <taxon>Arthropoda</taxon>
        <taxon>Chelicerata</taxon>
        <taxon>Arachnida</taxon>
        <taxon>Acari</taxon>
        <taxon>Parasitiformes</taxon>
        <taxon>Ixodida</taxon>
        <taxon>Ixodoidea</taxon>
        <taxon>Ixodidae</taxon>
        <taxon>Rhipicephalinae</taxon>
        <taxon>Rhipicephalus</taxon>
        <taxon>Rhipicephalus</taxon>
    </lineage>
</organism>
<accession>A0A9D4PMN8</accession>
<reference evidence="1" key="2">
    <citation type="submission" date="2021-09" db="EMBL/GenBank/DDBJ databases">
        <authorList>
            <person name="Jia N."/>
            <person name="Wang J."/>
            <person name="Shi W."/>
            <person name="Du L."/>
            <person name="Sun Y."/>
            <person name="Zhan W."/>
            <person name="Jiang J."/>
            <person name="Wang Q."/>
            <person name="Zhang B."/>
            <person name="Ji P."/>
            <person name="Sakyi L.B."/>
            <person name="Cui X."/>
            <person name="Yuan T."/>
            <person name="Jiang B."/>
            <person name="Yang W."/>
            <person name="Lam T.T.-Y."/>
            <person name="Chang Q."/>
            <person name="Ding S."/>
            <person name="Wang X."/>
            <person name="Zhu J."/>
            <person name="Ruan X."/>
            <person name="Zhao L."/>
            <person name="Wei J."/>
            <person name="Que T."/>
            <person name="Du C."/>
            <person name="Cheng J."/>
            <person name="Dai P."/>
            <person name="Han X."/>
            <person name="Huang E."/>
            <person name="Gao Y."/>
            <person name="Liu J."/>
            <person name="Shao H."/>
            <person name="Ye R."/>
            <person name="Li L."/>
            <person name="Wei W."/>
            <person name="Wang X."/>
            <person name="Wang C."/>
            <person name="Huo Q."/>
            <person name="Li W."/>
            <person name="Guo W."/>
            <person name="Chen H."/>
            <person name="Chen S."/>
            <person name="Zhou L."/>
            <person name="Zhou L."/>
            <person name="Ni X."/>
            <person name="Tian J."/>
            <person name="Zhou Y."/>
            <person name="Sheng Y."/>
            <person name="Liu T."/>
            <person name="Pan Y."/>
            <person name="Xia L."/>
            <person name="Li J."/>
            <person name="Zhao F."/>
            <person name="Cao W."/>
        </authorList>
    </citation>
    <scope>NUCLEOTIDE SEQUENCE</scope>
    <source>
        <strain evidence="1">Rsan-2018</strain>
        <tissue evidence="1">Larvae</tissue>
    </source>
</reference>
<name>A0A9D4PMN8_RHISA</name>
<evidence type="ECO:0000313" key="1">
    <source>
        <dbReference type="EMBL" id="KAH7944421.1"/>
    </source>
</evidence>
<dbReference type="Gene3D" id="3.80.10.10">
    <property type="entry name" value="Ribonuclease Inhibitor"/>
    <property type="match status" value="1"/>
</dbReference>
<dbReference type="EMBL" id="JABSTV010001253">
    <property type="protein sequence ID" value="KAH7944421.1"/>
    <property type="molecule type" value="Genomic_DNA"/>
</dbReference>
<reference evidence="1" key="1">
    <citation type="journal article" date="2020" name="Cell">
        <title>Large-Scale Comparative Analyses of Tick Genomes Elucidate Their Genetic Diversity and Vector Capacities.</title>
        <authorList>
            <consortium name="Tick Genome and Microbiome Consortium (TIGMIC)"/>
            <person name="Jia N."/>
            <person name="Wang J."/>
            <person name="Shi W."/>
            <person name="Du L."/>
            <person name="Sun Y."/>
            <person name="Zhan W."/>
            <person name="Jiang J.F."/>
            <person name="Wang Q."/>
            <person name="Zhang B."/>
            <person name="Ji P."/>
            <person name="Bell-Sakyi L."/>
            <person name="Cui X.M."/>
            <person name="Yuan T.T."/>
            <person name="Jiang B.G."/>
            <person name="Yang W.F."/>
            <person name="Lam T.T."/>
            <person name="Chang Q.C."/>
            <person name="Ding S.J."/>
            <person name="Wang X.J."/>
            <person name="Zhu J.G."/>
            <person name="Ruan X.D."/>
            <person name="Zhao L."/>
            <person name="Wei J.T."/>
            <person name="Ye R.Z."/>
            <person name="Que T.C."/>
            <person name="Du C.H."/>
            <person name="Zhou Y.H."/>
            <person name="Cheng J.X."/>
            <person name="Dai P.F."/>
            <person name="Guo W.B."/>
            <person name="Han X.H."/>
            <person name="Huang E.J."/>
            <person name="Li L.F."/>
            <person name="Wei W."/>
            <person name="Gao Y.C."/>
            <person name="Liu J.Z."/>
            <person name="Shao H.Z."/>
            <person name="Wang X."/>
            <person name="Wang C.C."/>
            <person name="Yang T.C."/>
            <person name="Huo Q.B."/>
            <person name="Li W."/>
            <person name="Chen H.Y."/>
            <person name="Chen S.E."/>
            <person name="Zhou L.G."/>
            <person name="Ni X.B."/>
            <person name="Tian J.H."/>
            <person name="Sheng Y."/>
            <person name="Liu T."/>
            <person name="Pan Y.S."/>
            <person name="Xia L.Y."/>
            <person name="Li J."/>
            <person name="Zhao F."/>
            <person name="Cao W.C."/>
        </authorList>
    </citation>
    <scope>NUCLEOTIDE SEQUENCE</scope>
    <source>
        <strain evidence="1">Rsan-2018</strain>
    </source>
</reference>